<name>A0ABT2X8G9_9RHOB</name>
<reference evidence="1 2" key="1">
    <citation type="submission" date="2022-10" db="EMBL/GenBank/DDBJ databases">
        <title>Defluviimonas sp. nov., isolated from ocean surface sediments.</title>
        <authorList>
            <person name="He W."/>
            <person name="Wang L."/>
            <person name="Zhang D.-F."/>
        </authorList>
    </citation>
    <scope>NUCLEOTIDE SEQUENCE [LARGE SCALE GENOMIC DNA]</scope>
    <source>
        <strain evidence="1 2">WL0024</strain>
    </source>
</reference>
<accession>A0ABT2X8G9</accession>
<protein>
    <recommendedName>
        <fullName evidence="3">Response regulatory domain-containing protein</fullName>
    </recommendedName>
</protein>
<gene>
    <name evidence="1" type="ORF">OEZ60_19840</name>
</gene>
<sequence>MCGSLARKAKTNVYLVLIRDQVVLQDLCDTVKEFDPKATVVACSRCEDALALLRRHSDLVLAFVEAGPERVLRLRIDAAIRERGGKLILLGDDAEMELDSVGDSASLWPVLVRPFNSRSVIKQITSTVRA</sequence>
<evidence type="ECO:0000313" key="1">
    <source>
        <dbReference type="EMBL" id="MCU9850246.1"/>
    </source>
</evidence>
<dbReference type="EMBL" id="JAOVQO010000024">
    <property type="protein sequence ID" value="MCU9850246.1"/>
    <property type="molecule type" value="Genomic_DNA"/>
</dbReference>
<keyword evidence="2" id="KW-1185">Reference proteome</keyword>
<proteinExistence type="predicted"/>
<comment type="caution">
    <text evidence="1">The sequence shown here is derived from an EMBL/GenBank/DDBJ whole genome shotgun (WGS) entry which is preliminary data.</text>
</comment>
<dbReference type="Proteomes" id="UP001209535">
    <property type="component" value="Unassembled WGS sequence"/>
</dbReference>
<organism evidence="1 2">
    <name type="scientific">Albidovulum salinarum</name>
    <dbReference type="NCBI Taxonomy" id="2984153"/>
    <lineage>
        <taxon>Bacteria</taxon>
        <taxon>Pseudomonadati</taxon>
        <taxon>Pseudomonadota</taxon>
        <taxon>Alphaproteobacteria</taxon>
        <taxon>Rhodobacterales</taxon>
        <taxon>Paracoccaceae</taxon>
        <taxon>Albidovulum</taxon>
    </lineage>
</organism>
<evidence type="ECO:0008006" key="3">
    <source>
        <dbReference type="Google" id="ProtNLM"/>
    </source>
</evidence>
<evidence type="ECO:0000313" key="2">
    <source>
        <dbReference type="Proteomes" id="UP001209535"/>
    </source>
</evidence>
<dbReference type="RefSeq" id="WP_263340079.1">
    <property type="nucleotide sequence ID" value="NZ_JAOVQO010000024.1"/>
</dbReference>